<dbReference type="Pfam" id="PF04023">
    <property type="entry name" value="FeoA"/>
    <property type="match status" value="1"/>
</dbReference>
<dbReference type="AlphaFoldDB" id="D0KWH2"/>
<dbReference type="HOGENOM" id="CLU_2246212_0_0_6"/>
<dbReference type="InterPro" id="IPR007167">
    <property type="entry name" value="Fe-transptr_FeoA-like"/>
</dbReference>
<keyword evidence="4" id="KW-1185">Reference proteome</keyword>
<dbReference type="InterPro" id="IPR053184">
    <property type="entry name" value="FeoA-like"/>
</dbReference>
<dbReference type="GO" id="GO:0046914">
    <property type="term" value="F:transition metal ion binding"/>
    <property type="evidence" value="ECO:0007669"/>
    <property type="project" value="InterPro"/>
</dbReference>
<reference evidence="3 4" key="1">
    <citation type="submission" date="2009-10" db="EMBL/GenBank/DDBJ databases">
        <title>Complete sequence of Halothiobacillus neapolitanus c2.</title>
        <authorList>
            <consortium name="US DOE Joint Genome Institute"/>
            <person name="Lucas S."/>
            <person name="Copeland A."/>
            <person name="Lapidus A."/>
            <person name="Glavina del Rio T."/>
            <person name="Tice H."/>
            <person name="Bruce D."/>
            <person name="Goodwin L."/>
            <person name="Pitluck S."/>
            <person name="Davenport K."/>
            <person name="Brettin T."/>
            <person name="Detter J.C."/>
            <person name="Han C."/>
            <person name="Tapia R."/>
            <person name="Larimer F."/>
            <person name="Land M."/>
            <person name="Hauser L."/>
            <person name="Kyrpides N."/>
            <person name="Mikhailova N."/>
            <person name="Kerfeld C."/>
            <person name="Cannon G."/>
            <person name="Heinhort S."/>
        </authorList>
    </citation>
    <scope>NUCLEOTIDE SEQUENCE [LARGE SCALE GENOMIC DNA]</scope>
    <source>
        <strain evidence="4">ATCC 23641 / c2</strain>
    </source>
</reference>
<evidence type="ECO:0000313" key="4">
    <source>
        <dbReference type="Proteomes" id="UP000009102"/>
    </source>
</evidence>
<organism evidence="3 4">
    <name type="scientific">Halothiobacillus neapolitanus (strain ATCC 23641 / DSM 15147 / CIP 104769 / NCIMB 8539 / c2)</name>
    <name type="common">Thiobacillus neapolitanus</name>
    <dbReference type="NCBI Taxonomy" id="555778"/>
    <lineage>
        <taxon>Bacteria</taxon>
        <taxon>Pseudomonadati</taxon>
        <taxon>Pseudomonadota</taxon>
        <taxon>Gammaproteobacteria</taxon>
        <taxon>Chromatiales</taxon>
        <taxon>Halothiobacillaceae</taxon>
        <taxon>Halothiobacillus</taxon>
    </lineage>
</organism>
<feature type="domain" description="Ferrous iron transporter FeoA-like" evidence="2">
    <location>
        <begin position="31"/>
        <end position="102"/>
    </location>
</feature>
<dbReference type="SUPFAM" id="SSF50037">
    <property type="entry name" value="C-terminal domain of transcriptional repressors"/>
    <property type="match status" value="1"/>
</dbReference>
<dbReference type="EMBL" id="CP001801">
    <property type="protein sequence ID" value="ACX94969.1"/>
    <property type="molecule type" value="Genomic_DNA"/>
</dbReference>
<evidence type="ECO:0000259" key="2">
    <source>
        <dbReference type="SMART" id="SM00899"/>
    </source>
</evidence>
<keyword evidence="1" id="KW-0408">Iron</keyword>
<dbReference type="Proteomes" id="UP000009102">
    <property type="component" value="Chromosome"/>
</dbReference>
<accession>D0KWH2</accession>
<evidence type="ECO:0000313" key="3">
    <source>
        <dbReference type="EMBL" id="ACX94969.1"/>
    </source>
</evidence>
<dbReference type="Gene3D" id="2.30.30.90">
    <property type="match status" value="1"/>
</dbReference>
<dbReference type="InterPro" id="IPR008988">
    <property type="entry name" value="Transcriptional_repressor_C"/>
</dbReference>
<dbReference type="PANTHER" id="PTHR43151:SF1">
    <property type="entry name" value="SSR2333 PROTEIN"/>
    <property type="match status" value="1"/>
</dbReference>
<dbReference type="OrthoDB" id="5296943at2"/>
<name>D0KWH2_HALNC</name>
<sequence>MLALSQLLSRSEIPAMPHTSSQHNPARSASFGIGLAARGSRVRVVGLTGEHPALAKRLEGMGIHAGSELEILQREGGALIVRIGSSRVALGTGMVHKILVTAQS</sequence>
<dbReference type="SMART" id="SM00899">
    <property type="entry name" value="FeoA"/>
    <property type="match status" value="1"/>
</dbReference>
<dbReference type="KEGG" id="hna:Hneap_0105"/>
<dbReference type="eggNOG" id="COG1918">
    <property type="taxonomic scope" value="Bacteria"/>
</dbReference>
<protein>
    <submittedName>
        <fullName evidence="3">FeoA family protein</fullName>
    </submittedName>
</protein>
<dbReference type="STRING" id="555778.Hneap_0105"/>
<dbReference type="PANTHER" id="PTHR43151">
    <property type="entry name" value="FEOA FAMILY PROTEIN"/>
    <property type="match status" value="1"/>
</dbReference>
<dbReference type="InterPro" id="IPR038157">
    <property type="entry name" value="FeoA_core_dom"/>
</dbReference>
<gene>
    <name evidence="3" type="ordered locus">Hneap_0105</name>
</gene>
<dbReference type="RefSeq" id="WP_012823005.1">
    <property type="nucleotide sequence ID" value="NC_013422.1"/>
</dbReference>
<proteinExistence type="predicted"/>
<evidence type="ECO:0000256" key="1">
    <source>
        <dbReference type="ARBA" id="ARBA00023004"/>
    </source>
</evidence>